<accession>J9DAG7</accession>
<dbReference type="InParanoid" id="J9DAG7"/>
<evidence type="ECO:0000313" key="1">
    <source>
        <dbReference type="EMBL" id="EJW04736.1"/>
    </source>
</evidence>
<evidence type="ECO:0000313" key="2">
    <source>
        <dbReference type="Proteomes" id="UP000003163"/>
    </source>
</evidence>
<protein>
    <submittedName>
        <fullName evidence="1">Uncharacterized protein</fullName>
    </submittedName>
</protein>
<dbReference type="EMBL" id="AFBI03000622">
    <property type="protein sequence ID" value="EJW04736.1"/>
    <property type="molecule type" value="Genomic_DNA"/>
</dbReference>
<sequence length="121" mass="14045">MVLGKRNYCRRKAQAVFDMWHVEKSASVARARLSIKMVESRTLLSELIETQPAFKLRKHTFLKTTRVWLKSRRIGNVTEVVSATKEIAEKREAILLRREESIIGRLAKDMNLGSGKHIRRL</sequence>
<organism evidence="1 2">
    <name type="scientific">Edhazardia aedis (strain USNM 41457)</name>
    <name type="common">Microsporidian parasite</name>
    <dbReference type="NCBI Taxonomy" id="1003232"/>
    <lineage>
        <taxon>Eukaryota</taxon>
        <taxon>Fungi</taxon>
        <taxon>Fungi incertae sedis</taxon>
        <taxon>Microsporidia</taxon>
        <taxon>Edhazardia</taxon>
    </lineage>
</organism>
<name>J9DAG7_EDHAE</name>
<dbReference type="VEuPathDB" id="MicrosporidiaDB:EDEG_04198"/>
<dbReference type="AlphaFoldDB" id="J9DAG7"/>
<reference evidence="2" key="2">
    <citation type="submission" date="2015-07" db="EMBL/GenBank/DDBJ databases">
        <title>Contrasting host-pathogen interactions and genome evolution in two generalist and specialist microsporidian pathogens of mosquitoes.</title>
        <authorList>
            <consortium name="The Broad Institute Genomics Platform"/>
            <consortium name="The Broad Institute Genome Sequencing Center for Infectious Disease"/>
            <person name="Cuomo C.A."/>
            <person name="Sanscrainte N.D."/>
            <person name="Goldberg J.M."/>
            <person name="Heiman D."/>
            <person name="Young S."/>
            <person name="Zeng Q."/>
            <person name="Becnel J.J."/>
            <person name="Birren B.W."/>
        </authorList>
    </citation>
    <scope>NUCLEOTIDE SEQUENCE [LARGE SCALE GENOMIC DNA]</scope>
    <source>
        <strain evidence="2">USNM 41457</strain>
    </source>
</reference>
<comment type="caution">
    <text evidence="1">The sequence shown here is derived from an EMBL/GenBank/DDBJ whole genome shotgun (WGS) entry which is preliminary data.</text>
</comment>
<gene>
    <name evidence="1" type="ORF">EDEG_04198</name>
</gene>
<dbReference type="Proteomes" id="UP000003163">
    <property type="component" value="Unassembled WGS sequence"/>
</dbReference>
<keyword evidence="2" id="KW-1185">Reference proteome</keyword>
<reference evidence="1 2" key="1">
    <citation type="submission" date="2011-08" db="EMBL/GenBank/DDBJ databases">
        <authorList>
            <person name="Liu Z.J."/>
            <person name="Shi F.L."/>
            <person name="Lu J.Q."/>
            <person name="Li M."/>
            <person name="Wang Z.L."/>
        </authorList>
    </citation>
    <scope>NUCLEOTIDE SEQUENCE [LARGE SCALE GENOMIC DNA]</scope>
    <source>
        <strain evidence="1 2">USNM 41457</strain>
    </source>
</reference>
<proteinExistence type="predicted"/>
<dbReference type="HOGENOM" id="CLU_2038029_0_0_1"/>